<dbReference type="GO" id="GO:0000287">
    <property type="term" value="F:magnesium ion binding"/>
    <property type="evidence" value="ECO:0007669"/>
    <property type="project" value="UniProtKB-UniRule"/>
</dbReference>
<dbReference type="AlphaFoldDB" id="A0A6N4V3Z6"/>
<comment type="caution">
    <text evidence="6">Lacks conserved residue(s) required for the propagation of feature annotation.</text>
</comment>
<dbReference type="Proteomes" id="UP000466785">
    <property type="component" value="Chromosome"/>
</dbReference>
<feature type="binding site" evidence="6">
    <location>
        <position position="5"/>
    </location>
    <ligand>
        <name>Mg(2+)</name>
        <dbReference type="ChEBI" id="CHEBI:18420"/>
    </ligand>
</feature>
<comment type="cofactor">
    <cofactor evidence="6">
        <name>Mg(2+)</name>
        <dbReference type="ChEBI" id="CHEBI:18420"/>
    </cofactor>
</comment>
<keyword evidence="9" id="KW-1185">Reference proteome</keyword>
<dbReference type="SUPFAM" id="SSF88723">
    <property type="entry name" value="PIN domain-like"/>
    <property type="match status" value="1"/>
</dbReference>
<organism evidence="8 9">
    <name type="scientific">Mycolicibacterium poriferae</name>
    <dbReference type="NCBI Taxonomy" id="39694"/>
    <lineage>
        <taxon>Bacteria</taxon>
        <taxon>Bacillati</taxon>
        <taxon>Actinomycetota</taxon>
        <taxon>Actinomycetes</taxon>
        <taxon>Mycobacteriales</taxon>
        <taxon>Mycobacteriaceae</taxon>
        <taxon>Mycolicibacterium</taxon>
    </lineage>
</organism>
<keyword evidence="4 6" id="KW-0378">Hydrolase</keyword>
<dbReference type="KEGG" id="mpof:MPOR_13680"/>
<evidence type="ECO:0000313" key="9">
    <source>
        <dbReference type="Proteomes" id="UP000466785"/>
    </source>
</evidence>
<dbReference type="InterPro" id="IPR022907">
    <property type="entry name" value="VapC_family"/>
</dbReference>
<keyword evidence="3 6" id="KW-0479">Metal-binding</keyword>
<keyword evidence="2 6" id="KW-0540">Nuclease</keyword>
<keyword evidence="1 6" id="KW-1277">Toxin-antitoxin system</keyword>
<evidence type="ECO:0000256" key="6">
    <source>
        <dbReference type="HAMAP-Rule" id="MF_00265"/>
    </source>
</evidence>
<reference evidence="8 9" key="1">
    <citation type="journal article" date="2019" name="Emerg. Microbes Infect.">
        <title>Comprehensive subspecies identification of 175 nontuberculous mycobacteria species based on 7547 genomic profiles.</title>
        <authorList>
            <person name="Matsumoto Y."/>
            <person name="Kinjo T."/>
            <person name="Motooka D."/>
            <person name="Nabeya D."/>
            <person name="Jung N."/>
            <person name="Uechi K."/>
            <person name="Horii T."/>
            <person name="Iida T."/>
            <person name="Fujita J."/>
            <person name="Nakamura S."/>
        </authorList>
    </citation>
    <scope>NUCLEOTIDE SEQUENCE [LARGE SCALE GENOMIC DNA]</scope>
    <source>
        <strain evidence="8 9">JCM 12603</strain>
    </source>
</reference>
<evidence type="ECO:0000256" key="1">
    <source>
        <dbReference type="ARBA" id="ARBA00022649"/>
    </source>
</evidence>
<dbReference type="GO" id="GO:0004540">
    <property type="term" value="F:RNA nuclease activity"/>
    <property type="evidence" value="ECO:0007669"/>
    <property type="project" value="InterPro"/>
</dbReference>
<evidence type="ECO:0000256" key="3">
    <source>
        <dbReference type="ARBA" id="ARBA00022723"/>
    </source>
</evidence>
<feature type="domain" description="PIN" evidence="7">
    <location>
        <begin position="2"/>
        <end position="116"/>
    </location>
</feature>
<evidence type="ECO:0000256" key="2">
    <source>
        <dbReference type="ARBA" id="ARBA00022722"/>
    </source>
</evidence>
<dbReference type="InterPro" id="IPR002716">
    <property type="entry name" value="PIN_dom"/>
</dbReference>
<dbReference type="InterPro" id="IPR029060">
    <property type="entry name" value="PIN-like_dom_sf"/>
</dbReference>
<evidence type="ECO:0000256" key="5">
    <source>
        <dbReference type="ARBA" id="ARBA00022842"/>
    </source>
</evidence>
<evidence type="ECO:0000256" key="4">
    <source>
        <dbReference type="ARBA" id="ARBA00022801"/>
    </source>
</evidence>
<dbReference type="EC" id="3.1.-.-" evidence="6"/>
<comment type="similarity">
    <text evidence="6">Belongs to the PINc/VapC protein family.</text>
</comment>
<proteinExistence type="inferred from homology"/>
<dbReference type="EMBL" id="AP022570">
    <property type="protein sequence ID" value="BBX50342.1"/>
    <property type="molecule type" value="Genomic_DNA"/>
</dbReference>
<evidence type="ECO:0000313" key="8">
    <source>
        <dbReference type="EMBL" id="BBX50342.1"/>
    </source>
</evidence>
<comment type="function">
    <text evidence="6">Toxic component of a toxin-antitoxin (TA) system. An RNase.</text>
</comment>
<keyword evidence="6" id="KW-0800">Toxin</keyword>
<name>A0A6N4V3Z6_9MYCO</name>
<dbReference type="Pfam" id="PF01850">
    <property type="entry name" value="PIN"/>
    <property type="match status" value="1"/>
</dbReference>
<dbReference type="RefSeq" id="WP_163673053.1">
    <property type="nucleotide sequence ID" value="NZ_AP022570.1"/>
</dbReference>
<keyword evidence="5 6" id="KW-0460">Magnesium</keyword>
<sequence>MIVLDASMLIAHFEAADAHHDAATNLLAAHALEPFAASVVTLAEVYVGAARANQAERLGQLLDRLGVQSLDLPAGGARRLGELRAGTQLKMPECCVLYTAEYHGASIATFDEKLATRADELGLAVARAEGPD</sequence>
<gene>
    <name evidence="6" type="primary">vapC</name>
    <name evidence="8" type="ORF">MPOR_13680</name>
</gene>
<dbReference type="GO" id="GO:0016787">
    <property type="term" value="F:hydrolase activity"/>
    <property type="evidence" value="ECO:0007669"/>
    <property type="project" value="UniProtKB-KW"/>
</dbReference>
<protein>
    <recommendedName>
        <fullName evidence="6">Ribonuclease VapC</fullName>
        <shortName evidence="6">RNase VapC</shortName>
        <ecNumber evidence="6">3.1.-.-</ecNumber>
    </recommendedName>
    <alternativeName>
        <fullName evidence="6">Toxin VapC</fullName>
    </alternativeName>
</protein>
<dbReference type="HAMAP" id="MF_00265">
    <property type="entry name" value="VapC_Nob1"/>
    <property type="match status" value="1"/>
</dbReference>
<evidence type="ECO:0000259" key="7">
    <source>
        <dbReference type="Pfam" id="PF01850"/>
    </source>
</evidence>
<accession>A0A6N4V3Z6</accession>
<dbReference type="GO" id="GO:0090729">
    <property type="term" value="F:toxin activity"/>
    <property type="evidence" value="ECO:0007669"/>
    <property type="project" value="UniProtKB-KW"/>
</dbReference>
<dbReference type="Gene3D" id="3.40.50.1010">
    <property type="entry name" value="5'-nuclease"/>
    <property type="match status" value="1"/>
</dbReference>